<evidence type="ECO:0000256" key="2">
    <source>
        <dbReference type="SAM" id="MobiDB-lite"/>
    </source>
</evidence>
<sequence length="1164" mass="129221">MTRIAIRDSTDSYNIGFFDNANGIKYHSADLEVYAQGSAFLDLKYYSKTQIVDVGMRLAFIFRGKDYWMTVTSVSRESEYEYQVEARSLSLEALREVRSSYKASRNMTFAEYLNVFDPEHSIRLNVNTISNRSRKLEWTGEDTILARILSIATKFDAEIEFETELNDDYSLKEFRLNVHALNELGKDRTGTPFRISNSQLKLIKFKSSIDEFYSAIRGTGKDGLTISGLDKKVYDDEKKLLFYTSGGTIYAPQARDKFISITNKKTSDGYIVREFDNTEHATKEALYAYMLGELKKHCEPQIDYTIDGYIDADVNDKVLLIDDKYTTDDLMLTARVTKQKWSLIDKLQGNNRTELSNYVRVYSEIADELITRMNALIEANKVFDVQILTSNGYSFKNGFGETTLTARVMDGPKDVTNEFNLTWFKNSTEYSHDASIIVRAGSIDELATYLIIAEKDGRERGRNELTVFNVKDGSPGKTPVVHLAWADSADGSVGFSLELPTTKIPKYRGYYVDYSTEASTNPKVYKWERNPDDAAKVADEAKDKADAADSKADSAIDTANSAKDTADEASKQTALVNGLANAAKELADKANADAAEANRLIGLTNTEISKLNTNVDNVRSDLASAETDLASKIETVKTTLTQNYATKTNLSETQLTLNKTISDSVASVKQEMSEKYAVKSDLTTLQGEYNSFKEETAKKISQQVSSIETIQTNTTEAQKLANDAYSKANSAVTSATNASSTANSALDKASNATNVANSASQNATNAVASANSAVSTANTAKSNADKAIADVASLTKTVTTQSTRIDQTSNRIEQVASGITEVGNKLDNLQVGGRNLLLHSEVSESNMKYFEYGESTAEVITEGSLKYYKIKINDGVSGNSHGIRITNNYGYYNLSKGKHYIFSYWIKTNVDHRFAFDSIGHHQVANGTNIHTETNLKYSVSRLIANKWTKVTIEFDTTLDAFFIPYIWFVTAGVEICVYGFMLEEGNTATPWSPAPEDQQSQIDGINNNLSNNYYQKTTVDSKLSTAVSGITAQYTQDINTKLGNYYDKSTIDSKLTIDGQGIASYVKSTKSKLDNLQVGGRNYLTGTHKDYKKFDLGQWVAILFSRNLSDLNLKVGDYITASCDLKVPSNAIKGGRIRVQFFNSDADRLNYYGEICNIGEEKK</sequence>
<keyword evidence="1" id="KW-0175">Coiled coil</keyword>
<keyword evidence="4" id="KW-1185">Reference proteome</keyword>
<comment type="caution">
    <text evidence="3">The sequence shown here is derived from an EMBL/GenBank/DDBJ whole genome shotgun (WGS) entry which is preliminary data.</text>
</comment>
<dbReference type="SMR" id="S1QZ51"/>
<dbReference type="Proteomes" id="UP000017415">
    <property type="component" value="Unassembled WGS sequence"/>
</dbReference>
<feature type="region of interest" description="Disordered" evidence="2">
    <location>
        <begin position="537"/>
        <end position="565"/>
    </location>
</feature>
<protein>
    <recommendedName>
        <fullName evidence="5">Prophage tail endopeptidase domain-containing protein</fullName>
    </recommendedName>
</protein>
<gene>
    <name evidence="3" type="ORF">OMO_01314</name>
</gene>
<evidence type="ECO:0000313" key="4">
    <source>
        <dbReference type="Proteomes" id="UP000017415"/>
    </source>
</evidence>
<name>S1QZ51_9ENTE</name>
<organism evidence="3 4">
    <name type="scientific">Enterococcus cecorum DSM 20682 = ATCC 43198</name>
    <dbReference type="NCBI Taxonomy" id="1121864"/>
    <lineage>
        <taxon>Bacteria</taxon>
        <taxon>Bacillati</taxon>
        <taxon>Bacillota</taxon>
        <taxon>Bacilli</taxon>
        <taxon>Lactobacillales</taxon>
        <taxon>Enterococcaceae</taxon>
        <taxon>Enterococcus</taxon>
    </lineage>
</organism>
<feature type="coiled-coil region" evidence="1">
    <location>
        <begin position="580"/>
        <end position="628"/>
    </location>
</feature>
<evidence type="ECO:0000313" key="3">
    <source>
        <dbReference type="EMBL" id="ESK61254.1"/>
    </source>
</evidence>
<dbReference type="AlphaFoldDB" id="S1QZ51"/>
<dbReference type="STRING" id="44008.GCA_001318175_01827"/>
<evidence type="ECO:0008006" key="5">
    <source>
        <dbReference type="Google" id="ProtNLM"/>
    </source>
</evidence>
<proteinExistence type="predicted"/>
<accession>S1QZ51</accession>
<reference evidence="3 4" key="1">
    <citation type="submission" date="2013-10" db="EMBL/GenBank/DDBJ databases">
        <title>The Genome Sequence of Enterococcus cecorum DSM 20682 (= ATCC 43198) (Illumina assembly).</title>
        <authorList>
            <consortium name="The Broad Institute Genomics Platform"/>
            <consortium name="The Broad Institute Genome Sequencing Center for Infectious Disease"/>
            <person name="Earl A."/>
            <person name="Russ C."/>
            <person name="Gilmore M."/>
            <person name="Surin D."/>
            <person name="Walker B."/>
            <person name="Young S."/>
            <person name="Zeng Q."/>
            <person name="Gargeya S."/>
            <person name="Fitzgerald M."/>
            <person name="Haas B."/>
            <person name="Abouelleil A."/>
            <person name="Allen A.W."/>
            <person name="Alvarado L."/>
            <person name="Arachchi H.M."/>
            <person name="Berlin A.M."/>
            <person name="Chapman S.B."/>
            <person name="Gainer-Dewar J."/>
            <person name="Goldberg J."/>
            <person name="Griggs A."/>
            <person name="Gujja S."/>
            <person name="Hansen M."/>
            <person name="Howarth C."/>
            <person name="Imamovic A."/>
            <person name="Ireland A."/>
            <person name="Larimer J."/>
            <person name="McCowan C."/>
            <person name="Murphy C."/>
            <person name="Pearson M."/>
            <person name="Poon T.W."/>
            <person name="Priest M."/>
            <person name="Roberts A."/>
            <person name="Saif S."/>
            <person name="Shea T."/>
            <person name="Sisk P."/>
            <person name="Sykes S."/>
            <person name="Wortman J."/>
            <person name="Nusbaum C."/>
            <person name="Birren B."/>
        </authorList>
    </citation>
    <scope>NUCLEOTIDE SEQUENCE [LARGE SCALE GENOMIC DNA]</scope>
    <source>
        <strain evidence="3 4">ATCC 43198</strain>
    </source>
</reference>
<evidence type="ECO:0000256" key="1">
    <source>
        <dbReference type="SAM" id="Coils"/>
    </source>
</evidence>
<dbReference type="PATRIC" id="fig|1121864.4.peg.737"/>
<dbReference type="HOGENOM" id="CLU_003765_0_0_9"/>
<feature type="compositionally biased region" description="Basic and acidic residues" evidence="2">
    <location>
        <begin position="537"/>
        <end position="554"/>
    </location>
</feature>
<dbReference type="OrthoDB" id="2237640at2"/>
<dbReference type="EMBL" id="AHYS01000006">
    <property type="protein sequence ID" value="ESK61254.1"/>
    <property type="molecule type" value="Genomic_DNA"/>
</dbReference>
<dbReference type="RefSeq" id="WP_016250927.1">
    <property type="nucleotide sequence ID" value="NZ_ASWI01000003.1"/>
</dbReference>
<dbReference type="eggNOG" id="COG4926">
    <property type="taxonomic scope" value="Bacteria"/>
</dbReference>
<dbReference type="GeneID" id="60872455"/>